<comment type="caution">
    <text evidence="1">The sequence shown here is derived from an EMBL/GenBank/DDBJ whole genome shotgun (WGS) entry which is preliminary data.</text>
</comment>
<name>A0A8B6E253_MYTGA</name>
<gene>
    <name evidence="1" type="ORF">MGAL_10B087839</name>
</gene>
<evidence type="ECO:0000313" key="1">
    <source>
        <dbReference type="EMBL" id="VDI27205.1"/>
    </source>
</evidence>
<protein>
    <submittedName>
        <fullName evidence="1">Uncharacterized protein</fullName>
    </submittedName>
</protein>
<sequence>MVVGVVIICCVAQDNQKSTNKIQGDESHIHRLIKRGSSSFLNTYGRVPWKRTKIDNHINNIPDYQPAAAEKDVGSGIMDEFMLFLALKETGMLDLCMNTANSIF</sequence>
<proteinExistence type="predicted"/>
<organism evidence="1 2">
    <name type="scientific">Mytilus galloprovincialis</name>
    <name type="common">Mediterranean mussel</name>
    <dbReference type="NCBI Taxonomy" id="29158"/>
    <lineage>
        <taxon>Eukaryota</taxon>
        <taxon>Metazoa</taxon>
        <taxon>Spiralia</taxon>
        <taxon>Lophotrochozoa</taxon>
        <taxon>Mollusca</taxon>
        <taxon>Bivalvia</taxon>
        <taxon>Autobranchia</taxon>
        <taxon>Pteriomorphia</taxon>
        <taxon>Mytilida</taxon>
        <taxon>Mytiloidea</taxon>
        <taxon>Mytilidae</taxon>
        <taxon>Mytilinae</taxon>
        <taxon>Mytilus</taxon>
    </lineage>
</organism>
<evidence type="ECO:0000313" key="2">
    <source>
        <dbReference type="Proteomes" id="UP000596742"/>
    </source>
</evidence>
<keyword evidence="2" id="KW-1185">Reference proteome</keyword>
<dbReference type="Proteomes" id="UP000596742">
    <property type="component" value="Unassembled WGS sequence"/>
</dbReference>
<accession>A0A8B6E253</accession>
<dbReference type="AlphaFoldDB" id="A0A8B6E253"/>
<dbReference type="EMBL" id="UYJE01004340">
    <property type="protein sequence ID" value="VDI27205.1"/>
    <property type="molecule type" value="Genomic_DNA"/>
</dbReference>
<reference evidence="1" key="1">
    <citation type="submission" date="2018-11" db="EMBL/GenBank/DDBJ databases">
        <authorList>
            <person name="Alioto T."/>
            <person name="Alioto T."/>
        </authorList>
    </citation>
    <scope>NUCLEOTIDE SEQUENCE</scope>
</reference>